<dbReference type="SUPFAM" id="SSF55874">
    <property type="entry name" value="ATPase domain of HSP90 chaperone/DNA topoisomerase II/histidine kinase"/>
    <property type="match status" value="1"/>
</dbReference>
<keyword evidence="2 6" id="KW-0418">Kinase</keyword>
<proteinExistence type="predicted"/>
<dbReference type="CDD" id="cd16917">
    <property type="entry name" value="HATPase_UhpB-NarQ-NarX-like"/>
    <property type="match status" value="1"/>
</dbReference>
<feature type="transmembrane region" description="Helical" evidence="4">
    <location>
        <begin position="82"/>
        <end position="104"/>
    </location>
</feature>
<keyword evidence="1" id="KW-0808">Transferase</keyword>
<dbReference type="EMBL" id="VKKG01000003">
    <property type="protein sequence ID" value="TRY18056.1"/>
    <property type="molecule type" value="Genomic_DNA"/>
</dbReference>
<name>A0A553K024_9ACTN</name>
<evidence type="ECO:0000313" key="7">
    <source>
        <dbReference type="Proteomes" id="UP000317638"/>
    </source>
</evidence>
<evidence type="ECO:0000256" key="2">
    <source>
        <dbReference type="ARBA" id="ARBA00022777"/>
    </source>
</evidence>
<feature type="transmembrane region" description="Helical" evidence="4">
    <location>
        <begin position="46"/>
        <end position="70"/>
    </location>
</feature>
<protein>
    <submittedName>
        <fullName evidence="6">Sensor histidine kinase</fullName>
    </submittedName>
</protein>
<evidence type="ECO:0000313" key="6">
    <source>
        <dbReference type="EMBL" id="TRY18056.1"/>
    </source>
</evidence>
<dbReference type="RefSeq" id="WP_143938032.1">
    <property type="nucleotide sequence ID" value="NZ_VKKG01000003.1"/>
</dbReference>
<comment type="caution">
    <text evidence="6">The sequence shown here is derived from an EMBL/GenBank/DDBJ whole genome shotgun (WGS) entry which is preliminary data.</text>
</comment>
<keyword evidence="4" id="KW-1133">Transmembrane helix</keyword>
<dbReference type="PANTHER" id="PTHR24421:SF63">
    <property type="entry name" value="SENSOR HISTIDINE KINASE DESK"/>
    <property type="match status" value="1"/>
</dbReference>
<reference evidence="6 7" key="1">
    <citation type="submission" date="2019-07" db="EMBL/GenBank/DDBJ databases">
        <authorList>
            <person name="Zhou L.-Y."/>
        </authorList>
    </citation>
    <scope>NUCLEOTIDE SEQUENCE [LARGE SCALE GENOMIC DNA]</scope>
    <source>
        <strain evidence="6 7">YIM 101269</strain>
    </source>
</reference>
<accession>A0A553K024</accession>
<keyword evidence="4" id="KW-0472">Membrane</keyword>
<dbReference type="GO" id="GO:0046983">
    <property type="term" value="F:protein dimerization activity"/>
    <property type="evidence" value="ECO:0007669"/>
    <property type="project" value="InterPro"/>
</dbReference>
<feature type="transmembrane region" description="Helical" evidence="4">
    <location>
        <begin position="20"/>
        <end position="40"/>
    </location>
</feature>
<dbReference type="Gene3D" id="1.20.5.1930">
    <property type="match status" value="1"/>
</dbReference>
<sequence>MTTRPIDPRAAKGASTWQSWGWLMPGIWLLFLVYTVLGVFEADLGAGLTVVGLALVVVYGAAYLVGFNMLMGGALCRLRFPGWRWAGLALLWLCIAAQIALIGPAAVNMCPFTLAYAAYMFRPLVSWVVAGVTIAGVSVFAWTRTQESFWYIVVVMIGVFAICIVMRTLIEADEAATIARRDLAVISERERVARDVHDGLGHTLTVVAMKAELAERIMDADPERARSELADLRRLTRDALDQVRITVGGLRAADLPNQLAALTLALEGAGLEVEVRGDPAEVDPDLRTALGWVLREAGTNILRHSGATRCTIVFSDRSVEVLDDGVGLGEAPAGHGRRGMAERLSAVGAELRIEDRTEPGTRVAVTW</sequence>
<dbReference type="InterPro" id="IPR011712">
    <property type="entry name" value="Sig_transdc_His_kin_sub3_dim/P"/>
</dbReference>
<dbReference type="GO" id="GO:0016020">
    <property type="term" value="C:membrane"/>
    <property type="evidence" value="ECO:0007669"/>
    <property type="project" value="InterPro"/>
</dbReference>
<dbReference type="InterPro" id="IPR036890">
    <property type="entry name" value="HATPase_C_sf"/>
</dbReference>
<feature type="transmembrane region" description="Helical" evidence="4">
    <location>
        <begin position="149"/>
        <end position="170"/>
    </location>
</feature>
<dbReference type="InterPro" id="IPR050482">
    <property type="entry name" value="Sensor_HK_TwoCompSys"/>
</dbReference>
<dbReference type="GO" id="GO:0000155">
    <property type="term" value="F:phosphorelay sensor kinase activity"/>
    <property type="evidence" value="ECO:0007669"/>
    <property type="project" value="InterPro"/>
</dbReference>
<keyword evidence="4" id="KW-0812">Transmembrane</keyword>
<dbReference type="Pfam" id="PF07730">
    <property type="entry name" value="HisKA_3"/>
    <property type="match status" value="1"/>
</dbReference>
<organism evidence="6 7">
    <name type="scientific">Tessaracoccus rhinocerotis</name>
    <dbReference type="NCBI Taxonomy" id="1689449"/>
    <lineage>
        <taxon>Bacteria</taxon>
        <taxon>Bacillati</taxon>
        <taxon>Actinomycetota</taxon>
        <taxon>Actinomycetes</taxon>
        <taxon>Propionibacteriales</taxon>
        <taxon>Propionibacteriaceae</taxon>
        <taxon>Tessaracoccus</taxon>
    </lineage>
</organism>
<dbReference type="PANTHER" id="PTHR24421">
    <property type="entry name" value="NITRATE/NITRITE SENSOR PROTEIN NARX-RELATED"/>
    <property type="match status" value="1"/>
</dbReference>
<evidence type="ECO:0000256" key="3">
    <source>
        <dbReference type="ARBA" id="ARBA00023012"/>
    </source>
</evidence>
<dbReference type="OrthoDB" id="5241784at2"/>
<evidence type="ECO:0000256" key="4">
    <source>
        <dbReference type="SAM" id="Phobius"/>
    </source>
</evidence>
<gene>
    <name evidence="6" type="ORF">FOJ82_08320</name>
</gene>
<dbReference type="AlphaFoldDB" id="A0A553K024"/>
<evidence type="ECO:0000256" key="1">
    <source>
        <dbReference type="ARBA" id="ARBA00022679"/>
    </source>
</evidence>
<feature type="transmembrane region" description="Helical" evidence="4">
    <location>
        <begin position="124"/>
        <end position="142"/>
    </location>
</feature>
<dbReference type="Gene3D" id="3.30.565.10">
    <property type="entry name" value="Histidine kinase-like ATPase, C-terminal domain"/>
    <property type="match status" value="1"/>
</dbReference>
<dbReference type="Proteomes" id="UP000317638">
    <property type="component" value="Unassembled WGS sequence"/>
</dbReference>
<keyword evidence="7" id="KW-1185">Reference proteome</keyword>
<feature type="domain" description="Signal transduction histidine kinase subgroup 3 dimerisation and phosphoacceptor" evidence="5">
    <location>
        <begin position="188"/>
        <end position="254"/>
    </location>
</feature>
<keyword evidence="3" id="KW-0902">Two-component regulatory system</keyword>
<evidence type="ECO:0000259" key="5">
    <source>
        <dbReference type="Pfam" id="PF07730"/>
    </source>
</evidence>